<comment type="caution">
    <text evidence="1">The sequence shown here is derived from an EMBL/GenBank/DDBJ whole genome shotgun (WGS) entry which is preliminary data.</text>
</comment>
<evidence type="ECO:0008006" key="3">
    <source>
        <dbReference type="Google" id="ProtNLM"/>
    </source>
</evidence>
<name>A0A5N5QDK5_9AGAM</name>
<dbReference type="EMBL" id="SSOP01000258">
    <property type="protein sequence ID" value="KAB5589528.1"/>
    <property type="molecule type" value="Genomic_DNA"/>
</dbReference>
<protein>
    <recommendedName>
        <fullName evidence="3">Arrestin-like N-terminal domain-containing protein</fullName>
    </recommendedName>
</protein>
<reference evidence="1 2" key="1">
    <citation type="journal article" date="2019" name="Fungal Biol. Biotechnol.">
        <title>Draft genome sequence of fastidious pathogen Ceratobasidium theobromae, which causes vascular-streak dieback in Theobroma cacao.</title>
        <authorList>
            <person name="Ali S.S."/>
            <person name="Asman A."/>
            <person name="Shao J."/>
            <person name="Firmansyah A.P."/>
            <person name="Susilo A.W."/>
            <person name="Rosmana A."/>
            <person name="McMahon P."/>
            <person name="Junaid M."/>
            <person name="Guest D."/>
            <person name="Kheng T.Y."/>
            <person name="Meinhardt L.W."/>
            <person name="Bailey B.A."/>
        </authorList>
    </citation>
    <scope>NUCLEOTIDE SEQUENCE [LARGE SCALE GENOMIC DNA]</scope>
    <source>
        <strain evidence="1 2">CT2</strain>
    </source>
</reference>
<evidence type="ECO:0000313" key="2">
    <source>
        <dbReference type="Proteomes" id="UP000383932"/>
    </source>
</evidence>
<dbReference type="InterPro" id="IPR014752">
    <property type="entry name" value="Arrestin-like_C"/>
</dbReference>
<dbReference type="Gene3D" id="2.60.40.640">
    <property type="match status" value="1"/>
</dbReference>
<accession>A0A5N5QDK5</accession>
<proteinExistence type="predicted"/>
<organism evidence="1 2">
    <name type="scientific">Ceratobasidium theobromae</name>
    <dbReference type="NCBI Taxonomy" id="1582974"/>
    <lineage>
        <taxon>Eukaryota</taxon>
        <taxon>Fungi</taxon>
        <taxon>Dikarya</taxon>
        <taxon>Basidiomycota</taxon>
        <taxon>Agaricomycotina</taxon>
        <taxon>Agaricomycetes</taxon>
        <taxon>Cantharellales</taxon>
        <taxon>Ceratobasidiaceae</taxon>
        <taxon>Ceratobasidium</taxon>
    </lineage>
</organism>
<dbReference type="AlphaFoldDB" id="A0A5N5QDK5"/>
<dbReference type="Proteomes" id="UP000383932">
    <property type="component" value="Unassembled WGS sequence"/>
</dbReference>
<gene>
    <name evidence="1" type="ORF">CTheo_7035</name>
</gene>
<sequence>MEALPLYTPEVLPGYDLTPATSISPSTRPSSPVSSLTREYARYNYSYRSERMELDLGTRKWGTKLPAYGRAAQIQGTLTVHSFKHVDRIVVRLIGKLNTSHVMNQIPTFSQSHTIIHKPHELWSSEAASSSGPRENVFPFMFSLDRDDDGSESLPPSATIQLSRAQVHIAYAIRVDMYRRGIHMHETLQTEILYLPRTTSQYCRPFIPESGNEKRPRISDYEWHTLALLSEPTKRLKPKPEIDCERAPALLLPRDLSYPSGQSIPFIISAPSLVDKDEVQVQLVRVSTVQTRAGVVQQVNIVSRGRIHPTSEPTSTTIRGTLDTGVAGKEASWNFGSLARISYQVRAQVRSLWKVVQEVDVTSHEWRGQVASELPALGSSVVSRTAIHLMNMSV</sequence>
<evidence type="ECO:0000313" key="1">
    <source>
        <dbReference type="EMBL" id="KAB5589528.1"/>
    </source>
</evidence>
<keyword evidence="2" id="KW-1185">Reference proteome</keyword>
<dbReference type="OrthoDB" id="2586076at2759"/>